<dbReference type="EMBL" id="JAHCVI010000001">
    <property type="protein sequence ID" value="KAG7291804.1"/>
    <property type="molecule type" value="Genomic_DNA"/>
</dbReference>
<feature type="region of interest" description="Disordered" evidence="7">
    <location>
        <begin position="383"/>
        <end position="428"/>
    </location>
</feature>
<dbReference type="PROSITE" id="PS01359">
    <property type="entry name" value="ZF_PHD_1"/>
    <property type="match status" value="1"/>
</dbReference>
<dbReference type="Proteomes" id="UP001197093">
    <property type="component" value="Unassembled WGS sequence"/>
</dbReference>
<keyword evidence="2" id="KW-0479">Metal-binding</keyword>
<feature type="compositionally biased region" description="Gly residues" evidence="7">
    <location>
        <begin position="501"/>
        <end position="515"/>
    </location>
</feature>
<evidence type="ECO:0000256" key="4">
    <source>
        <dbReference type="ARBA" id="ARBA00022833"/>
    </source>
</evidence>
<dbReference type="InterPro" id="IPR037869">
    <property type="entry name" value="Spp1/CFP1"/>
</dbReference>
<feature type="compositionally biased region" description="Low complexity" evidence="7">
    <location>
        <begin position="400"/>
        <end position="413"/>
    </location>
</feature>
<feature type="compositionally biased region" description="Low complexity" evidence="7">
    <location>
        <begin position="112"/>
        <end position="122"/>
    </location>
</feature>
<accession>A0AAD4F2U4</accession>
<dbReference type="PROSITE" id="PS50016">
    <property type="entry name" value="ZF_PHD_2"/>
    <property type="match status" value="1"/>
</dbReference>
<reference evidence="9" key="1">
    <citation type="submission" date="2023-02" db="EMBL/GenBank/DDBJ databases">
        <authorList>
            <person name="Palmer J.M."/>
        </authorList>
    </citation>
    <scope>NUCLEOTIDE SEQUENCE</scope>
    <source>
        <strain evidence="9">FW57</strain>
    </source>
</reference>
<dbReference type="Gene3D" id="3.30.40.10">
    <property type="entry name" value="Zinc/RING finger domain, C3HC4 (zinc finger)"/>
    <property type="match status" value="1"/>
</dbReference>
<evidence type="ECO:0000259" key="8">
    <source>
        <dbReference type="PROSITE" id="PS50016"/>
    </source>
</evidence>
<evidence type="ECO:0000256" key="3">
    <source>
        <dbReference type="ARBA" id="ARBA00022771"/>
    </source>
</evidence>
<dbReference type="GO" id="GO:0008270">
    <property type="term" value="F:zinc ion binding"/>
    <property type="evidence" value="ECO:0007669"/>
    <property type="project" value="UniProtKB-KW"/>
</dbReference>
<keyword evidence="3 6" id="KW-0863">Zinc-finger</keyword>
<comment type="caution">
    <text evidence="9">The sequence shown here is derived from an EMBL/GenBank/DDBJ whole genome shotgun (WGS) entry which is preliminary data.</text>
</comment>
<dbReference type="InterPro" id="IPR013083">
    <property type="entry name" value="Znf_RING/FYVE/PHD"/>
</dbReference>
<comment type="subcellular location">
    <subcellularLocation>
        <location evidence="1">Nucleus</location>
    </subcellularLocation>
</comment>
<feature type="compositionally biased region" description="Low complexity" evidence="7">
    <location>
        <begin position="20"/>
        <end position="33"/>
    </location>
</feature>
<dbReference type="InterPro" id="IPR011011">
    <property type="entry name" value="Znf_FYVE_PHD"/>
</dbReference>
<proteinExistence type="predicted"/>
<evidence type="ECO:0000256" key="1">
    <source>
        <dbReference type="ARBA" id="ARBA00004123"/>
    </source>
</evidence>
<sequence length="524" mass="55506">MEGRSQTPAQAGKDRQTADPRQSSPSMPRSQGSQPPPPSSDGIDQEMGDAGNATGNAANSAPKTAASKKKKGTAAAVKAPPKRARPSTAGAKKTKGGGTKKAKTDASSKQPGAANAADDGGNSSESDNGPYCLCRGPDDHRFMIACDRCEDWFHGECIGMDKHTGENLVQKYICPQCTDGGRYSTRYKKMCSLPSCKNPARIYDAARPSIFCSPEHCQAWWEQLIAALPRAKAASGAGADADRLTQEEFIGLLDAPRPPSSSLPTLDSNSLPPTPWHLGKPPFSTPPNFWDLPASSQALTPEEHTLLTTSATARYQLGEEIVLCKKMLQLIDMALKQREAAIAAGKGTAKDLCGYDARLDTVSATHAFALFLASPQGEAIFRAGRLDVPPPPPPLSAHDNNNNNNNTTPNGTHSHSHHPDLSTTTTTVVTDPGDFAHMCAKKKCKPHNGWSAILTKSVRHDMKELAAQAKELLDAEQRVRDGAAGRFRRRIKEGNGVTVVSGGGAGGNGEKSGGGGDDDDKMEV</sequence>
<feature type="compositionally biased region" description="Basic residues" evidence="7">
    <location>
        <begin position="92"/>
        <end position="101"/>
    </location>
</feature>
<evidence type="ECO:0000313" key="10">
    <source>
        <dbReference type="Proteomes" id="UP001197093"/>
    </source>
</evidence>
<dbReference type="PANTHER" id="PTHR46174">
    <property type="entry name" value="CXXC-TYPE ZINC FINGER PROTEIN 1"/>
    <property type="match status" value="1"/>
</dbReference>
<dbReference type="SUPFAM" id="SSF57903">
    <property type="entry name" value="FYVE/PHD zinc finger"/>
    <property type="match status" value="1"/>
</dbReference>
<dbReference type="Pfam" id="PF00628">
    <property type="entry name" value="PHD"/>
    <property type="match status" value="1"/>
</dbReference>
<feature type="region of interest" description="Disordered" evidence="7">
    <location>
        <begin position="1"/>
        <end position="129"/>
    </location>
</feature>
<evidence type="ECO:0000256" key="7">
    <source>
        <dbReference type="SAM" id="MobiDB-lite"/>
    </source>
</evidence>
<evidence type="ECO:0000256" key="5">
    <source>
        <dbReference type="ARBA" id="ARBA00023242"/>
    </source>
</evidence>
<feature type="domain" description="PHD-type" evidence="8">
    <location>
        <begin position="129"/>
        <end position="180"/>
    </location>
</feature>
<dbReference type="AlphaFoldDB" id="A0AAD4F2U4"/>
<dbReference type="PANTHER" id="PTHR46174:SF1">
    <property type="entry name" value="CXXC-TYPE ZINC FINGER PROTEIN 1"/>
    <property type="match status" value="1"/>
</dbReference>
<keyword evidence="5" id="KW-0539">Nucleus</keyword>
<organism evidence="9 10">
    <name type="scientific">Staphylotrichum longicolle</name>
    <dbReference type="NCBI Taxonomy" id="669026"/>
    <lineage>
        <taxon>Eukaryota</taxon>
        <taxon>Fungi</taxon>
        <taxon>Dikarya</taxon>
        <taxon>Ascomycota</taxon>
        <taxon>Pezizomycotina</taxon>
        <taxon>Sordariomycetes</taxon>
        <taxon>Sordariomycetidae</taxon>
        <taxon>Sordariales</taxon>
        <taxon>Chaetomiaceae</taxon>
        <taxon>Staphylotrichum</taxon>
    </lineage>
</organism>
<feature type="compositionally biased region" description="Low complexity" evidence="7">
    <location>
        <begin position="48"/>
        <end position="65"/>
    </location>
</feature>
<evidence type="ECO:0000256" key="2">
    <source>
        <dbReference type="ARBA" id="ARBA00022723"/>
    </source>
</evidence>
<dbReference type="InterPro" id="IPR019787">
    <property type="entry name" value="Znf_PHD-finger"/>
</dbReference>
<name>A0AAD4F2U4_9PEZI</name>
<evidence type="ECO:0000256" key="6">
    <source>
        <dbReference type="PROSITE-ProRule" id="PRU00146"/>
    </source>
</evidence>
<dbReference type="GO" id="GO:0048188">
    <property type="term" value="C:Set1C/COMPASS complex"/>
    <property type="evidence" value="ECO:0007669"/>
    <property type="project" value="InterPro"/>
</dbReference>
<keyword evidence="10" id="KW-1185">Reference proteome</keyword>
<dbReference type="InterPro" id="IPR019786">
    <property type="entry name" value="Zinc_finger_PHD-type_CS"/>
</dbReference>
<protein>
    <recommendedName>
        <fullName evidence="8">PHD-type domain-containing protein</fullName>
    </recommendedName>
</protein>
<gene>
    <name evidence="9" type="ORF">NEMBOFW57_001825</name>
</gene>
<dbReference type="SMART" id="SM00249">
    <property type="entry name" value="PHD"/>
    <property type="match status" value="1"/>
</dbReference>
<dbReference type="GO" id="GO:0045893">
    <property type="term" value="P:positive regulation of DNA-templated transcription"/>
    <property type="evidence" value="ECO:0007669"/>
    <property type="project" value="TreeGrafter"/>
</dbReference>
<keyword evidence="4" id="KW-0862">Zinc</keyword>
<feature type="region of interest" description="Disordered" evidence="7">
    <location>
        <begin position="496"/>
        <end position="524"/>
    </location>
</feature>
<evidence type="ECO:0000313" key="9">
    <source>
        <dbReference type="EMBL" id="KAG7291804.1"/>
    </source>
</evidence>
<dbReference type="InterPro" id="IPR001965">
    <property type="entry name" value="Znf_PHD"/>
</dbReference>